<dbReference type="SUPFAM" id="SSF53756">
    <property type="entry name" value="UDP-Glycosyltransferase/glycogen phosphorylase"/>
    <property type="match status" value="1"/>
</dbReference>
<reference evidence="2" key="1">
    <citation type="journal article" date="2013" name="Environ. Microbiol.">
        <title>Seasonally variable intestinal metagenomes of the red palm weevil (Rhynchophorus ferrugineus).</title>
        <authorList>
            <person name="Jia S."/>
            <person name="Zhang X."/>
            <person name="Zhang G."/>
            <person name="Yin A."/>
            <person name="Zhang S."/>
            <person name="Li F."/>
            <person name="Wang L."/>
            <person name="Zhao D."/>
            <person name="Yun Q."/>
            <person name="Tala"/>
            <person name="Wang J."/>
            <person name="Sun G."/>
            <person name="Baabdullah M."/>
            <person name="Yu X."/>
            <person name="Hu S."/>
            <person name="Al-Mssallem I.S."/>
            <person name="Yu J."/>
        </authorList>
    </citation>
    <scope>NUCLEOTIDE SEQUENCE</scope>
</reference>
<dbReference type="AlphaFoldDB" id="A0A060CHN6"/>
<evidence type="ECO:0000313" key="2">
    <source>
        <dbReference type="EMBL" id="AIA94382.1"/>
    </source>
</evidence>
<feature type="non-terminal residue" evidence="2">
    <location>
        <position position="160"/>
    </location>
</feature>
<name>A0A060CHN6_9MICO</name>
<dbReference type="Gene3D" id="3.40.50.2000">
    <property type="entry name" value="Glycogen Phosphorylase B"/>
    <property type="match status" value="1"/>
</dbReference>
<dbReference type="EMBL" id="KF127029">
    <property type="protein sequence ID" value="AIA94382.1"/>
    <property type="molecule type" value="Genomic_DNA"/>
</dbReference>
<dbReference type="Pfam" id="PF04101">
    <property type="entry name" value="Glyco_tran_28_C"/>
    <property type="match status" value="1"/>
</dbReference>
<accession>A0A060CHN6</accession>
<protein>
    <submittedName>
        <fullName evidence="2">Glyco_tran_28_C</fullName>
    </submittedName>
</protein>
<feature type="non-terminal residue" evidence="2">
    <location>
        <position position="1"/>
    </location>
</feature>
<feature type="domain" description="Glycosyl transferase family 28 C-terminal" evidence="1">
    <location>
        <begin position="30"/>
        <end position="148"/>
    </location>
</feature>
<proteinExistence type="predicted"/>
<sequence length="160" mass="15521">PPGRAAQLRTGSLCAGEGARALGLDPHLPTLLITGGSLGALSLNQAASGAVAQLAAAGQVLHLTGKGKSEPVLAAVASGGSPPTYHVREYLPEMEHALAASDVVLSRAGAGTVSELGALGIPALYVPLPIGNGEQRLNATDVVAAGGGPAGGGQGAQPRT</sequence>
<dbReference type="PANTHER" id="PTHR21015">
    <property type="entry name" value="UDP-N-ACETYLGLUCOSAMINE--N-ACETYLMURAMYL-(PENTAPEPTIDE) PYROPHOSPHORYL-UNDECAPRENOL N-ACETYLGLUCOSAMINE TRANSFERASE 1"/>
    <property type="match status" value="1"/>
</dbReference>
<evidence type="ECO:0000259" key="1">
    <source>
        <dbReference type="Pfam" id="PF04101"/>
    </source>
</evidence>
<dbReference type="CDD" id="cd03785">
    <property type="entry name" value="GT28_MurG"/>
    <property type="match status" value="1"/>
</dbReference>
<organism evidence="2">
    <name type="scientific">uncultured Xylanimonas sp</name>
    <dbReference type="NCBI Taxonomy" id="876087"/>
    <lineage>
        <taxon>Bacteria</taxon>
        <taxon>Bacillati</taxon>
        <taxon>Actinomycetota</taxon>
        <taxon>Actinomycetes</taxon>
        <taxon>Micrococcales</taxon>
        <taxon>Promicromonosporaceae</taxon>
        <taxon>Xylanimonas</taxon>
        <taxon>environmental samples</taxon>
    </lineage>
</organism>
<dbReference type="InterPro" id="IPR007235">
    <property type="entry name" value="Glyco_trans_28_C"/>
</dbReference>
<dbReference type="PANTHER" id="PTHR21015:SF22">
    <property type="entry name" value="GLYCOSYLTRANSFERASE"/>
    <property type="match status" value="1"/>
</dbReference>
<dbReference type="GO" id="GO:0016758">
    <property type="term" value="F:hexosyltransferase activity"/>
    <property type="evidence" value="ECO:0007669"/>
    <property type="project" value="InterPro"/>
</dbReference>